<comment type="caution">
    <text evidence="3">The sequence shown here is derived from an EMBL/GenBank/DDBJ whole genome shotgun (WGS) entry which is preliminary data.</text>
</comment>
<evidence type="ECO:0008006" key="5">
    <source>
        <dbReference type="Google" id="ProtNLM"/>
    </source>
</evidence>
<evidence type="ECO:0000256" key="2">
    <source>
        <dbReference type="SAM" id="Phobius"/>
    </source>
</evidence>
<keyword evidence="2" id="KW-0472">Membrane</keyword>
<protein>
    <recommendedName>
        <fullName evidence="5">Chemotaxis methyl-accepting receptor HlyB-like 4HB MCP domain-containing protein</fullName>
    </recommendedName>
</protein>
<reference evidence="3 4" key="1">
    <citation type="submission" date="2014-04" db="EMBL/GenBank/DDBJ databases">
        <authorList>
            <person name="Bishop-Lilly K.A."/>
            <person name="Broomall S.M."/>
            <person name="Chain P.S."/>
            <person name="Chertkov O."/>
            <person name="Coyne S.R."/>
            <person name="Daligault H.E."/>
            <person name="Davenport K.W."/>
            <person name="Erkkila T."/>
            <person name="Frey K.G."/>
            <person name="Gibbons H.S."/>
            <person name="Gu W."/>
            <person name="Jaissle J."/>
            <person name="Johnson S.L."/>
            <person name="Koroleva G.I."/>
            <person name="Ladner J.T."/>
            <person name="Lo C.-C."/>
            <person name="Minogue T.D."/>
            <person name="Munk C."/>
            <person name="Palacios G.F."/>
            <person name="Redden C.L."/>
            <person name="Rosenzweig C.N."/>
            <person name="Scholz M.B."/>
            <person name="Teshima H."/>
            <person name="Xu Y."/>
        </authorList>
    </citation>
    <scope>NUCLEOTIDE SEQUENCE [LARGE SCALE GENOMIC DNA]</scope>
    <source>
        <strain evidence="4">gladioli</strain>
    </source>
</reference>
<sequence length="223" mass="24204">MSVIEGFERKALFNITRAVALVCVTVFLIGIAGGIFFGISVWQERVDTRVSANEIVEPLKQAEQPAADQDEAPKDAQQPAEPGAQKSPLAGFKIPFSLQKYLEGDNARIIRKHLDEIPAADRQPYLDELGAVVSAAEAAKIEVFPAINAFMETKRERYKDVAVQAAQKMETLKIVAGATASGLLLVALFSLVLVLLAIERNTRPMRQAGARARVETAGEMSQA</sequence>
<dbReference type="Proteomes" id="UP000029590">
    <property type="component" value="Unassembled WGS sequence"/>
</dbReference>
<evidence type="ECO:0000313" key="3">
    <source>
        <dbReference type="EMBL" id="KGC14826.1"/>
    </source>
</evidence>
<keyword evidence="2" id="KW-0812">Transmembrane</keyword>
<accession>A0AAW3F549</accession>
<dbReference type="RefSeq" id="WP_036054571.1">
    <property type="nucleotide sequence ID" value="NZ_CADEQC010000001.1"/>
</dbReference>
<dbReference type="AlphaFoldDB" id="A0AAW3F549"/>
<evidence type="ECO:0000256" key="1">
    <source>
        <dbReference type="SAM" id="MobiDB-lite"/>
    </source>
</evidence>
<feature type="region of interest" description="Disordered" evidence="1">
    <location>
        <begin position="59"/>
        <end position="89"/>
    </location>
</feature>
<dbReference type="EMBL" id="JPGG01000016">
    <property type="protein sequence ID" value="KGC14826.1"/>
    <property type="molecule type" value="Genomic_DNA"/>
</dbReference>
<organism evidence="3 4">
    <name type="scientific">Burkholderia gladioli</name>
    <name type="common">Pseudomonas marginata</name>
    <name type="synonym">Phytomonas marginata</name>
    <dbReference type="NCBI Taxonomy" id="28095"/>
    <lineage>
        <taxon>Bacteria</taxon>
        <taxon>Pseudomonadati</taxon>
        <taxon>Pseudomonadota</taxon>
        <taxon>Betaproteobacteria</taxon>
        <taxon>Burkholderiales</taxon>
        <taxon>Burkholderiaceae</taxon>
        <taxon>Burkholderia</taxon>
    </lineage>
</organism>
<evidence type="ECO:0000313" key="4">
    <source>
        <dbReference type="Proteomes" id="UP000029590"/>
    </source>
</evidence>
<name>A0AAW3F549_BURGA</name>
<feature type="transmembrane region" description="Helical" evidence="2">
    <location>
        <begin position="174"/>
        <end position="198"/>
    </location>
</feature>
<dbReference type="KEGG" id="bgo:BM43_7248"/>
<proteinExistence type="predicted"/>
<feature type="transmembrane region" description="Helical" evidence="2">
    <location>
        <begin position="18"/>
        <end position="42"/>
    </location>
</feature>
<keyword evidence="2" id="KW-1133">Transmembrane helix</keyword>
<gene>
    <name evidence="3" type="ORF">DM48_516</name>
</gene>